<evidence type="ECO:0000256" key="4">
    <source>
        <dbReference type="ARBA" id="ARBA00022692"/>
    </source>
</evidence>
<dbReference type="CTD" id="6757539"/>
<organism evidence="10 11">
    <name type="scientific">Trichoplax adhaerens</name>
    <name type="common">Trichoplax reptans</name>
    <dbReference type="NCBI Taxonomy" id="10228"/>
    <lineage>
        <taxon>Eukaryota</taxon>
        <taxon>Metazoa</taxon>
        <taxon>Placozoa</taxon>
        <taxon>Uniplacotomia</taxon>
        <taxon>Trichoplacea</taxon>
        <taxon>Trichoplacidae</taxon>
        <taxon>Trichoplax</taxon>
    </lineage>
</organism>
<dbReference type="GO" id="GO:0034632">
    <property type="term" value="F:retinol transmembrane transporter activity"/>
    <property type="evidence" value="ECO:0007669"/>
    <property type="project" value="InterPro"/>
</dbReference>
<keyword evidence="7" id="KW-0675">Receptor</keyword>
<evidence type="ECO:0000256" key="3">
    <source>
        <dbReference type="ARBA" id="ARBA00022475"/>
    </source>
</evidence>
<dbReference type="OMA" id="RFIYMLV"/>
<dbReference type="KEGG" id="tad:TRIADDRAFT_60304"/>
<proteinExistence type="predicted"/>
<dbReference type="RefSeq" id="XP_002116326.1">
    <property type="nucleotide sequence ID" value="XM_002116290.1"/>
</dbReference>
<dbReference type="eggNOG" id="ENOG502S0YY">
    <property type="taxonomic scope" value="Eukaryota"/>
</dbReference>
<feature type="transmembrane region" description="Helical" evidence="9">
    <location>
        <begin position="141"/>
        <end position="162"/>
    </location>
</feature>
<keyword evidence="4 9" id="KW-0812">Transmembrane</keyword>
<dbReference type="PANTHER" id="PTHR21444">
    <property type="entry name" value="COILED-COIL DOMAIN-CONTAINING PROTEIN 180"/>
    <property type="match status" value="1"/>
</dbReference>
<evidence type="ECO:0000313" key="11">
    <source>
        <dbReference type="Proteomes" id="UP000009022"/>
    </source>
</evidence>
<sequence>MAFGVSTTAILTLFSNQTFHPSRWVSVLIGIFVVIRATLIYYPLFACLTTDFRLLGSFLGFAYNTQIFTFHVIAVYECPSFKEPYPPILLQKFQYKHVKHLFNNRKSNKEPEQTQKPNSVKTFCNRFLYKSIPHFKYPPKIICTFVVTAIALYELTMVYSYITTNIFGSMELWVRRNARGLRLLLNVSDASSLQFVYNGKHAWIVGIILSCCLNTIYLISMFIRYRPIASCALIVSFSQLLVSKYALSLEYGKAYGINNRRLFHNFAYFIFFYNVMCGLFSCLFRIGKAAILGLILLPRMDYSLLMMPFQMFDSGFNSYLGFLYVEHLHCHPVLITFCEILLNKEFDQCVAAMDTPHSATEIEDRYSMQNPKQSNYKIENKKAFNHWHLAVRLIRNKYLRKLRTQYLEELKEIEELEKKEDSKAAVRKKRLSVNSLLEKANPSNFNTIDSGQKENMNINNPQAMDFAGSAEDKNKANQSDDQNPEQEHLTSAKIEIDHSSIENYRTSPDSSVLIEKHDDKQQQNHGQKADEIPVTIQTSNKDIELDHKTSVLEPSNVSDEISNNNSLDIEISSGEKLQRDEVVYML</sequence>
<dbReference type="Pfam" id="PF14752">
    <property type="entry name" value="RBP_receptor"/>
    <property type="match status" value="3"/>
</dbReference>
<dbReference type="AlphaFoldDB" id="B3S7V2"/>
<dbReference type="GO" id="GO:0071939">
    <property type="term" value="P:vitamin A import into cell"/>
    <property type="evidence" value="ECO:0000318"/>
    <property type="project" value="GO_Central"/>
</dbReference>
<evidence type="ECO:0000256" key="2">
    <source>
        <dbReference type="ARBA" id="ARBA00022448"/>
    </source>
</evidence>
<feature type="transmembrane region" description="Helical" evidence="9">
    <location>
        <begin position="24"/>
        <end position="44"/>
    </location>
</feature>
<protein>
    <recommendedName>
        <fullName evidence="12">Receptor for retinol uptake STRA6</fullName>
    </recommendedName>
</protein>
<feature type="region of interest" description="Disordered" evidence="8">
    <location>
        <begin position="441"/>
        <end position="465"/>
    </location>
</feature>
<dbReference type="GO" id="GO:0005886">
    <property type="term" value="C:plasma membrane"/>
    <property type="evidence" value="ECO:0000318"/>
    <property type="project" value="GO_Central"/>
</dbReference>
<evidence type="ECO:0000256" key="7">
    <source>
        <dbReference type="ARBA" id="ARBA00023170"/>
    </source>
</evidence>
<accession>B3S7V2</accession>
<evidence type="ECO:0000256" key="6">
    <source>
        <dbReference type="ARBA" id="ARBA00023136"/>
    </source>
</evidence>
<dbReference type="HOGENOM" id="CLU_494627_0_0_1"/>
<evidence type="ECO:0008006" key="12">
    <source>
        <dbReference type="Google" id="ProtNLM"/>
    </source>
</evidence>
<feature type="transmembrane region" description="Helical" evidence="9">
    <location>
        <begin position="201"/>
        <end position="220"/>
    </location>
</feature>
<keyword evidence="5 9" id="KW-1133">Transmembrane helix</keyword>
<feature type="transmembrane region" description="Helical" evidence="9">
    <location>
        <begin position="227"/>
        <end position="247"/>
    </location>
</feature>
<dbReference type="PhylomeDB" id="B3S7V2"/>
<evidence type="ECO:0000256" key="8">
    <source>
        <dbReference type="SAM" id="MobiDB-lite"/>
    </source>
</evidence>
<dbReference type="EMBL" id="DS985254">
    <property type="protein sequence ID" value="EDV21359.1"/>
    <property type="molecule type" value="Genomic_DNA"/>
</dbReference>
<feature type="compositionally biased region" description="Polar residues" evidence="8">
    <location>
        <begin position="441"/>
        <end position="462"/>
    </location>
</feature>
<feature type="transmembrane region" description="Helical" evidence="9">
    <location>
        <begin position="267"/>
        <end position="297"/>
    </location>
</feature>
<keyword evidence="3" id="KW-1003">Cell membrane</keyword>
<keyword evidence="2" id="KW-0813">Transport</keyword>
<evidence type="ECO:0000313" key="10">
    <source>
        <dbReference type="EMBL" id="EDV21359.1"/>
    </source>
</evidence>
<dbReference type="InterPro" id="IPR026612">
    <property type="entry name" value="STRA6-like"/>
</dbReference>
<comment type="subcellular location">
    <subcellularLocation>
        <location evidence="1">Cell membrane</location>
        <topology evidence="1">Multi-pass membrane protein</topology>
    </subcellularLocation>
</comment>
<dbReference type="Proteomes" id="UP000009022">
    <property type="component" value="Unassembled WGS sequence"/>
</dbReference>
<dbReference type="PANTHER" id="PTHR21444:SF15">
    <property type="entry name" value="RECEPTOR FOR RETINOL UPTAKE STRA6"/>
    <property type="match status" value="1"/>
</dbReference>
<keyword evidence="6 9" id="KW-0472">Membrane</keyword>
<reference evidence="10 11" key="1">
    <citation type="journal article" date="2008" name="Nature">
        <title>The Trichoplax genome and the nature of placozoans.</title>
        <authorList>
            <person name="Srivastava M."/>
            <person name="Begovic E."/>
            <person name="Chapman J."/>
            <person name="Putnam N.H."/>
            <person name="Hellsten U."/>
            <person name="Kawashima T."/>
            <person name="Kuo A."/>
            <person name="Mitros T."/>
            <person name="Salamov A."/>
            <person name="Carpenter M.L."/>
            <person name="Signorovitch A.Y."/>
            <person name="Moreno M.A."/>
            <person name="Kamm K."/>
            <person name="Grimwood J."/>
            <person name="Schmutz J."/>
            <person name="Shapiro H."/>
            <person name="Grigoriev I.V."/>
            <person name="Buss L.W."/>
            <person name="Schierwater B."/>
            <person name="Dellaporta S.L."/>
            <person name="Rokhsar D.S."/>
        </authorList>
    </citation>
    <scope>NUCLEOTIDE SEQUENCE [LARGE SCALE GENOMIC DNA]</scope>
    <source>
        <strain evidence="10 11">Grell-BS-1999</strain>
    </source>
</reference>
<name>B3S7V2_TRIAD</name>
<evidence type="ECO:0000256" key="1">
    <source>
        <dbReference type="ARBA" id="ARBA00004651"/>
    </source>
</evidence>
<dbReference type="STRING" id="10228.B3S7V2"/>
<keyword evidence="11" id="KW-1185">Reference proteome</keyword>
<dbReference type="GO" id="GO:0038023">
    <property type="term" value="F:signaling receptor activity"/>
    <property type="evidence" value="ECO:0007669"/>
    <property type="project" value="InterPro"/>
</dbReference>
<gene>
    <name evidence="10" type="ORF">TRIADDRAFT_60304</name>
</gene>
<evidence type="ECO:0000256" key="5">
    <source>
        <dbReference type="ARBA" id="ARBA00022989"/>
    </source>
</evidence>
<dbReference type="OrthoDB" id="2376984at2759"/>
<evidence type="ECO:0000256" key="9">
    <source>
        <dbReference type="SAM" id="Phobius"/>
    </source>
</evidence>
<dbReference type="InParanoid" id="B3S7V2"/>
<dbReference type="GeneID" id="6757539"/>